<dbReference type="InterPro" id="IPR003085">
    <property type="entry name" value="AcuC"/>
</dbReference>
<evidence type="ECO:0000256" key="4">
    <source>
        <dbReference type="ARBA" id="ARBA00022627"/>
    </source>
</evidence>
<comment type="pathway">
    <text evidence="1">Ketone degradation; acetoin degradation.</text>
</comment>
<reference evidence="7" key="1">
    <citation type="journal article" date="2019" name="Int. J. Syst. Evol. Microbiol.">
        <title>The Global Catalogue of Microorganisms (GCM) 10K type strain sequencing project: providing services to taxonomists for standard genome sequencing and annotation.</title>
        <authorList>
            <consortium name="The Broad Institute Genomics Platform"/>
            <consortium name="The Broad Institute Genome Sequencing Center for Infectious Disease"/>
            <person name="Wu L."/>
            <person name="Ma J."/>
        </authorList>
    </citation>
    <scope>NUCLEOTIDE SEQUENCE [LARGE SCALE GENOMIC DNA]</scope>
    <source>
        <strain evidence="7">CCUG 55328</strain>
    </source>
</reference>
<keyword evidence="7" id="KW-1185">Reference proteome</keyword>
<dbReference type="InterPro" id="IPR037138">
    <property type="entry name" value="His_deacetylse_dom_sf"/>
</dbReference>
<protein>
    <recommendedName>
        <fullName evidence="3">Acetoin utilization protein AcuC</fullName>
    </recommendedName>
</protein>
<evidence type="ECO:0000256" key="1">
    <source>
        <dbReference type="ARBA" id="ARBA00005101"/>
    </source>
</evidence>
<dbReference type="InterPro" id="IPR023801">
    <property type="entry name" value="His_deacetylse_dom"/>
</dbReference>
<dbReference type="EMBL" id="JBHTKR010000003">
    <property type="protein sequence ID" value="MFD1194767.1"/>
    <property type="molecule type" value="Genomic_DNA"/>
</dbReference>
<evidence type="ECO:0000256" key="3">
    <source>
        <dbReference type="ARBA" id="ARBA00020218"/>
    </source>
</evidence>
<dbReference type="InterPro" id="IPR000286">
    <property type="entry name" value="HDACs"/>
</dbReference>
<dbReference type="Proteomes" id="UP001597151">
    <property type="component" value="Unassembled WGS sequence"/>
</dbReference>
<organism evidence="6 7">
    <name type="scientific">Seohaeicola saemankumensis</name>
    <dbReference type="NCBI Taxonomy" id="481181"/>
    <lineage>
        <taxon>Bacteria</taxon>
        <taxon>Pseudomonadati</taxon>
        <taxon>Pseudomonadota</taxon>
        <taxon>Alphaproteobacteria</taxon>
        <taxon>Rhodobacterales</taxon>
        <taxon>Roseobacteraceae</taxon>
        <taxon>Seohaeicola</taxon>
    </lineage>
</organism>
<comment type="caution">
    <text evidence="6">The sequence shown here is derived from an EMBL/GenBank/DDBJ whole genome shotgun (WGS) entry which is preliminary data.</text>
</comment>
<dbReference type="RefSeq" id="WP_380790662.1">
    <property type="nucleotide sequence ID" value="NZ_JBHTKR010000003.1"/>
</dbReference>
<sequence>MKPPLFIGSEIYRGSSYGEWHPLRVPRVSTVMDLSRAMGWLDPSTYVTSPRAKPAALSIWHDPAYITALQQAEAEGEVSPEIRARHNIGTHANPIFSEVFRRPATSAGGALLAGEILARPGVVYAPAGGTHHGMPDHANGFCYFNDPVLAILSLRRQGLRRIAYVDIDAHHCDGVDHAFRDDPDVLLVSTHEVNRWPRTGALTDEGAGNVFNLPLPKGLNDTEMALILDRLILPVVARFAPEAIVLQCGADALAEDPQSRLTLSNGALWSVVAALGGLTDRYLVLGGGGYNPWSVGRAWTGVWATLAGHDIPERLPALAQDVLRGLEWRGNRRGRRPPEHWFTTLRDDPRNGPIRAEIRADVDTLAARFAATV</sequence>
<dbReference type="SUPFAM" id="SSF52768">
    <property type="entry name" value="Arginase/deacetylase"/>
    <property type="match status" value="1"/>
</dbReference>
<dbReference type="PANTHER" id="PTHR10625">
    <property type="entry name" value="HISTONE DEACETYLASE HDAC1-RELATED"/>
    <property type="match status" value="1"/>
</dbReference>
<dbReference type="Gene3D" id="3.40.800.20">
    <property type="entry name" value="Histone deacetylase domain"/>
    <property type="match status" value="1"/>
</dbReference>
<dbReference type="PRINTS" id="PR01270">
    <property type="entry name" value="HDASUPER"/>
</dbReference>
<evidence type="ECO:0000256" key="2">
    <source>
        <dbReference type="ARBA" id="ARBA00005947"/>
    </source>
</evidence>
<evidence type="ECO:0000259" key="5">
    <source>
        <dbReference type="Pfam" id="PF00850"/>
    </source>
</evidence>
<evidence type="ECO:0000313" key="7">
    <source>
        <dbReference type="Proteomes" id="UP001597151"/>
    </source>
</evidence>
<feature type="domain" description="Histone deacetylase" evidence="5">
    <location>
        <begin position="21"/>
        <end position="306"/>
    </location>
</feature>
<dbReference type="InterPro" id="IPR023696">
    <property type="entry name" value="Ureohydrolase_dom_sf"/>
</dbReference>
<dbReference type="Pfam" id="PF00850">
    <property type="entry name" value="Hist_deacetyl"/>
    <property type="match status" value="1"/>
</dbReference>
<keyword evidence="4" id="KW-0006">Acetoin catabolism</keyword>
<dbReference type="PANTHER" id="PTHR10625:SF10">
    <property type="entry name" value="HISTONE DEACETYLASE HDAC1"/>
    <property type="match status" value="1"/>
</dbReference>
<gene>
    <name evidence="6" type="ORF">ACFQ3C_08805</name>
</gene>
<name>A0ABW3TDI7_9RHOB</name>
<accession>A0ABW3TDI7</accession>
<comment type="similarity">
    <text evidence="2">Belongs to the histone deacetylase family.</text>
</comment>
<evidence type="ECO:0000313" key="6">
    <source>
        <dbReference type="EMBL" id="MFD1194767.1"/>
    </source>
</evidence>
<dbReference type="CDD" id="cd09994">
    <property type="entry name" value="HDAC_AcuC_like"/>
    <property type="match status" value="1"/>
</dbReference>
<proteinExistence type="inferred from homology"/>